<comment type="catalytic activity">
    <reaction evidence="7 15">
        <text>N-terminal L-lysyl-[protein] + L-leucyl-tRNA(Leu) = N-terminal L-leucyl-L-lysyl-[protein] + tRNA(Leu) + H(+)</text>
        <dbReference type="Rhea" id="RHEA:12340"/>
        <dbReference type="Rhea" id="RHEA-COMP:9613"/>
        <dbReference type="Rhea" id="RHEA-COMP:9622"/>
        <dbReference type="Rhea" id="RHEA-COMP:12670"/>
        <dbReference type="Rhea" id="RHEA-COMP:12671"/>
        <dbReference type="ChEBI" id="CHEBI:15378"/>
        <dbReference type="ChEBI" id="CHEBI:65249"/>
        <dbReference type="ChEBI" id="CHEBI:78442"/>
        <dbReference type="ChEBI" id="CHEBI:78494"/>
        <dbReference type="ChEBI" id="CHEBI:133043"/>
        <dbReference type="EC" id="2.3.2.6"/>
    </reaction>
</comment>
<dbReference type="Pfam" id="PF03588">
    <property type="entry name" value="Leu_Phe_trans"/>
    <property type="match status" value="1"/>
</dbReference>
<evidence type="ECO:0000256" key="4">
    <source>
        <dbReference type="ARBA" id="ARBA00023315"/>
    </source>
</evidence>
<keyword evidence="3 15" id="KW-0808">Transferase</keyword>
<dbReference type="InterPro" id="IPR042221">
    <property type="entry name" value="Leu/Phe-tRNA_Trfase_N"/>
</dbReference>
<evidence type="ECO:0000313" key="17">
    <source>
        <dbReference type="Proteomes" id="UP000305939"/>
    </source>
</evidence>
<comment type="subcellular location">
    <subcellularLocation>
        <location evidence="1 15">Cytoplasm</location>
    </subcellularLocation>
</comment>
<dbReference type="Gene3D" id="3.30.70.3550">
    <property type="entry name" value="Leucyl/phenylalanyl-tRNA-protein transferase, N-terminal domain"/>
    <property type="match status" value="1"/>
</dbReference>
<dbReference type="InterPro" id="IPR016181">
    <property type="entry name" value="Acyl_CoA_acyltransferase"/>
</dbReference>
<evidence type="ECO:0000256" key="14">
    <source>
        <dbReference type="ARBA" id="ARBA00083640"/>
    </source>
</evidence>
<dbReference type="GO" id="GO:0005737">
    <property type="term" value="C:cytoplasm"/>
    <property type="evidence" value="ECO:0007669"/>
    <property type="project" value="UniProtKB-SubCell"/>
</dbReference>
<proteinExistence type="inferred from homology"/>
<evidence type="ECO:0000256" key="7">
    <source>
        <dbReference type="ARBA" id="ARBA00051538"/>
    </source>
</evidence>
<organism evidence="16 17">
    <name type="scientific">Robertkochia marina</name>
    <dbReference type="NCBI Taxonomy" id="1227945"/>
    <lineage>
        <taxon>Bacteria</taxon>
        <taxon>Pseudomonadati</taxon>
        <taxon>Bacteroidota</taxon>
        <taxon>Flavobacteriia</taxon>
        <taxon>Flavobacteriales</taxon>
        <taxon>Flavobacteriaceae</taxon>
        <taxon>Robertkochia</taxon>
    </lineage>
</organism>
<dbReference type="FunFam" id="3.30.70.3550:FF:000001">
    <property type="entry name" value="Leucyl/phenylalanyl-tRNA--protein transferase"/>
    <property type="match status" value="1"/>
</dbReference>
<comment type="function">
    <text evidence="8 15">Functions in the N-end rule pathway of protein degradation where it conjugates Leu, Phe and, less efficiently, Met from aminoacyl-tRNAs to the N-termini of proteins containing an N-terminal arginine or lysine.</text>
</comment>
<dbReference type="Proteomes" id="UP000305939">
    <property type="component" value="Unassembled WGS sequence"/>
</dbReference>
<comment type="catalytic activity">
    <reaction evidence="5 15">
        <text>L-phenylalanyl-tRNA(Phe) + an N-terminal L-alpha-aminoacyl-[protein] = an N-terminal L-phenylalanyl-L-alpha-aminoacyl-[protein] + tRNA(Phe)</text>
        <dbReference type="Rhea" id="RHEA:43632"/>
        <dbReference type="Rhea" id="RHEA-COMP:9668"/>
        <dbReference type="Rhea" id="RHEA-COMP:9699"/>
        <dbReference type="Rhea" id="RHEA-COMP:10636"/>
        <dbReference type="Rhea" id="RHEA-COMP:10637"/>
        <dbReference type="ChEBI" id="CHEBI:78442"/>
        <dbReference type="ChEBI" id="CHEBI:78531"/>
        <dbReference type="ChEBI" id="CHEBI:78597"/>
        <dbReference type="ChEBI" id="CHEBI:83561"/>
        <dbReference type="EC" id="2.3.2.6"/>
    </reaction>
</comment>
<evidence type="ECO:0000256" key="12">
    <source>
        <dbReference type="ARBA" id="ARBA00077136"/>
    </source>
</evidence>
<dbReference type="InterPro" id="IPR042203">
    <property type="entry name" value="Leu/Phe-tRNA_Trfase_C"/>
</dbReference>
<evidence type="ECO:0000256" key="9">
    <source>
        <dbReference type="ARBA" id="ARBA00061535"/>
    </source>
</evidence>
<dbReference type="InterPro" id="IPR004616">
    <property type="entry name" value="Leu/Phe-tRNA_Trfase"/>
</dbReference>
<dbReference type="Gene3D" id="3.40.630.70">
    <property type="entry name" value="Leucyl/phenylalanyl-tRNA-protein transferase, C-terminal domain"/>
    <property type="match status" value="1"/>
</dbReference>
<evidence type="ECO:0000256" key="5">
    <source>
        <dbReference type="ARBA" id="ARBA00050607"/>
    </source>
</evidence>
<evidence type="ECO:0000256" key="11">
    <source>
        <dbReference type="ARBA" id="ARBA00074372"/>
    </source>
</evidence>
<dbReference type="AlphaFoldDB" id="A0A4S3M612"/>
<dbReference type="EMBL" id="SSMC01000001">
    <property type="protein sequence ID" value="THD69657.1"/>
    <property type="molecule type" value="Genomic_DNA"/>
</dbReference>
<evidence type="ECO:0000256" key="6">
    <source>
        <dbReference type="ARBA" id="ARBA00050652"/>
    </source>
</evidence>
<keyword evidence="17" id="KW-1185">Reference proteome</keyword>
<dbReference type="HAMAP" id="MF_00688">
    <property type="entry name" value="Leu_Phe_trans"/>
    <property type="match status" value="1"/>
</dbReference>
<comment type="caution">
    <text evidence="16">The sequence shown here is derived from an EMBL/GenBank/DDBJ whole genome shotgun (WGS) entry which is preliminary data.</text>
</comment>
<gene>
    <name evidence="15" type="primary">aat</name>
    <name evidence="16" type="ORF">E7Z59_04840</name>
</gene>
<accession>A0A4S3M612</accession>
<dbReference type="GO" id="GO:0008914">
    <property type="term" value="F:leucyl-tRNA--protein transferase activity"/>
    <property type="evidence" value="ECO:0007669"/>
    <property type="project" value="UniProtKB-UniRule"/>
</dbReference>
<evidence type="ECO:0000256" key="10">
    <source>
        <dbReference type="ARBA" id="ARBA00066767"/>
    </source>
</evidence>
<sequence>MYFLNKDLVFPPVSAASPEGVVAAGGDLRPDRLLLAYRSGIFPWFEDGSPILWWSPDPRMVLFPEELKIRKSMRQFMRNTTWKVTRNKAFRQVIRECALIKRPGQAGTWITAEMIEAYTHLHEMGYAQSVEVWEEDELIGGLYGIDLGHVFCGESMFARKSNASKLGFVKLVETLRDENYALIDCQVYTEHLASLGAREIDREEFMQILNND</sequence>
<dbReference type="PANTHER" id="PTHR30098">
    <property type="entry name" value="LEUCYL/PHENYLALANYL-TRNA--PROTEIN TRANSFERASE"/>
    <property type="match status" value="1"/>
</dbReference>
<dbReference type="NCBIfam" id="TIGR00667">
    <property type="entry name" value="aat"/>
    <property type="match status" value="1"/>
</dbReference>
<name>A0A4S3M612_9FLAO</name>
<evidence type="ECO:0000256" key="15">
    <source>
        <dbReference type="HAMAP-Rule" id="MF_00688"/>
    </source>
</evidence>
<evidence type="ECO:0000256" key="2">
    <source>
        <dbReference type="ARBA" id="ARBA00022490"/>
    </source>
</evidence>
<keyword evidence="2 15" id="KW-0963">Cytoplasm</keyword>
<dbReference type="SUPFAM" id="SSF55729">
    <property type="entry name" value="Acyl-CoA N-acyltransferases (Nat)"/>
    <property type="match status" value="1"/>
</dbReference>
<dbReference type="EC" id="2.3.2.6" evidence="10 15"/>
<keyword evidence="4 15" id="KW-0012">Acyltransferase</keyword>
<comment type="similarity">
    <text evidence="9 15">Belongs to the L/F-transferase family.</text>
</comment>
<reference evidence="16 17" key="1">
    <citation type="submission" date="2019-04" db="EMBL/GenBank/DDBJ databases">
        <title>Draft genome sequence of Robertkochia marina CC-AMO-30D.</title>
        <authorList>
            <person name="Hameed A."/>
            <person name="Lin S.-Y."/>
            <person name="Shahina M."/>
            <person name="Lai W.-A."/>
            <person name="Young C.-C."/>
        </authorList>
    </citation>
    <scope>NUCLEOTIDE SEQUENCE [LARGE SCALE GENOMIC DNA]</scope>
    <source>
        <strain evidence="16 17">CC-AMO-30D</strain>
    </source>
</reference>
<dbReference type="GO" id="GO:0030163">
    <property type="term" value="P:protein catabolic process"/>
    <property type="evidence" value="ECO:0007669"/>
    <property type="project" value="UniProtKB-UniRule"/>
</dbReference>
<evidence type="ECO:0000256" key="1">
    <source>
        <dbReference type="ARBA" id="ARBA00004496"/>
    </source>
</evidence>
<evidence type="ECO:0000256" key="8">
    <source>
        <dbReference type="ARBA" id="ARBA00054043"/>
    </source>
</evidence>
<evidence type="ECO:0000313" key="16">
    <source>
        <dbReference type="EMBL" id="THD69657.1"/>
    </source>
</evidence>
<dbReference type="OrthoDB" id="9790282at2"/>
<evidence type="ECO:0000256" key="13">
    <source>
        <dbReference type="ARBA" id="ARBA00077165"/>
    </source>
</evidence>
<evidence type="ECO:0000256" key="3">
    <source>
        <dbReference type="ARBA" id="ARBA00022679"/>
    </source>
</evidence>
<dbReference type="FunFam" id="3.40.630.70:FF:000001">
    <property type="entry name" value="Leucyl/phenylalanyl-tRNA--protein transferase"/>
    <property type="match status" value="1"/>
</dbReference>
<dbReference type="PANTHER" id="PTHR30098:SF2">
    <property type="entry name" value="LEUCYL_PHENYLALANYL-TRNA--PROTEIN TRANSFERASE"/>
    <property type="match status" value="1"/>
</dbReference>
<protein>
    <recommendedName>
        <fullName evidence="11 15">Leucyl/phenylalanyl-tRNA--protein transferase</fullName>
        <ecNumber evidence="10 15">2.3.2.6</ecNumber>
    </recommendedName>
    <alternativeName>
        <fullName evidence="12 15">L/F-transferase</fullName>
    </alternativeName>
    <alternativeName>
        <fullName evidence="13 15">Leucyltransferase</fullName>
    </alternativeName>
    <alternativeName>
        <fullName evidence="14 15">Phenyalanyltransferase</fullName>
    </alternativeName>
</protein>
<dbReference type="RefSeq" id="WP_136335147.1">
    <property type="nucleotide sequence ID" value="NZ_QXMP01000002.1"/>
</dbReference>
<comment type="catalytic activity">
    <reaction evidence="6 15">
        <text>N-terminal L-arginyl-[protein] + L-leucyl-tRNA(Leu) = N-terminal L-leucyl-L-arginyl-[protein] + tRNA(Leu) + H(+)</text>
        <dbReference type="Rhea" id="RHEA:50416"/>
        <dbReference type="Rhea" id="RHEA-COMP:9613"/>
        <dbReference type="Rhea" id="RHEA-COMP:9622"/>
        <dbReference type="Rhea" id="RHEA-COMP:12672"/>
        <dbReference type="Rhea" id="RHEA-COMP:12673"/>
        <dbReference type="ChEBI" id="CHEBI:15378"/>
        <dbReference type="ChEBI" id="CHEBI:64719"/>
        <dbReference type="ChEBI" id="CHEBI:78442"/>
        <dbReference type="ChEBI" id="CHEBI:78494"/>
        <dbReference type="ChEBI" id="CHEBI:133044"/>
        <dbReference type="EC" id="2.3.2.6"/>
    </reaction>
</comment>